<proteinExistence type="predicted"/>
<dbReference type="GO" id="GO:0016757">
    <property type="term" value="F:glycosyltransferase activity"/>
    <property type="evidence" value="ECO:0007669"/>
    <property type="project" value="UniProtKB-KW"/>
</dbReference>
<protein>
    <submittedName>
        <fullName evidence="7">Decaprenyl-phosphate phosphoribosyltransferase</fullName>
        <ecNumber evidence="7">2.4.2.45</ecNumber>
    </submittedName>
</protein>
<keyword evidence="2" id="KW-1003">Cell membrane</keyword>
<dbReference type="Pfam" id="PF01040">
    <property type="entry name" value="UbiA"/>
    <property type="match status" value="1"/>
</dbReference>
<keyword evidence="8" id="KW-1185">Reference proteome</keyword>
<dbReference type="EC" id="2.4.2.45" evidence="7"/>
<dbReference type="Pfam" id="PF12710">
    <property type="entry name" value="HAD"/>
    <property type="match status" value="1"/>
</dbReference>
<evidence type="ECO:0000256" key="5">
    <source>
        <dbReference type="ARBA" id="ARBA00023136"/>
    </source>
</evidence>
<dbReference type="InterPro" id="IPR000537">
    <property type="entry name" value="UbiA_prenyltransferase"/>
</dbReference>
<dbReference type="GO" id="GO:0009247">
    <property type="term" value="P:glycolipid biosynthetic process"/>
    <property type="evidence" value="ECO:0007669"/>
    <property type="project" value="TreeGrafter"/>
</dbReference>
<dbReference type="CDD" id="cd13963">
    <property type="entry name" value="PT_UbiA_2"/>
    <property type="match status" value="1"/>
</dbReference>
<dbReference type="Proteomes" id="UP000193307">
    <property type="component" value="Unassembled WGS sequence"/>
</dbReference>
<keyword evidence="5 6" id="KW-0472">Membrane</keyword>
<comment type="subcellular location">
    <subcellularLocation>
        <location evidence="1">Membrane</location>
        <topology evidence="1">Multi-pass membrane protein</topology>
    </subcellularLocation>
</comment>
<dbReference type="NCBIfam" id="NF006088">
    <property type="entry name" value="PRK08238.1"/>
    <property type="match status" value="1"/>
</dbReference>
<feature type="transmembrane region" description="Helical" evidence="6">
    <location>
        <begin position="223"/>
        <end position="242"/>
    </location>
</feature>
<dbReference type="Gene3D" id="3.40.50.1000">
    <property type="entry name" value="HAD superfamily/HAD-like"/>
    <property type="match status" value="1"/>
</dbReference>
<dbReference type="STRING" id="658057.SAMN04488032_101428"/>
<name>A0A1Y5RCB6_9RHOB</name>
<keyword evidence="7" id="KW-0328">Glycosyltransferase</keyword>
<keyword evidence="3 6" id="KW-0812">Transmembrane</keyword>
<feature type="transmembrane region" description="Helical" evidence="6">
    <location>
        <begin position="262"/>
        <end position="279"/>
    </location>
</feature>
<dbReference type="PANTHER" id="PTHR11048:SF5">
    <property type="entry name" value="DECAPRENYL-PHOSPHATE PHOSPHORIBOSYLTRANSFERASE"/>
    <property type="match status" value="1"/>
</dbReference>
<dbReference type="EMBL" id="FWFW01000001">
    <property type="protein sequence ID" value="SLN14079.1"/>
    <property type="molecule type" value="Genomic_DNA"/>
</dbReference>
<dbReference type="GO" id="GO:0005886">
    <property type="term" value="C:plasma membrane"/>
    <property type="evidence" value="ECO:0007669"/>
    <property type="project" value="TreeGrafter"/>
</dbReference>
<sequence length="479" mass="52209">MHETSDETLMLAVDLDGTLLCSDMLHETFWNVASKDWSSAITAVRALRDGKAALKHQLAQASDVDVTTLPYDGDVLDYISDWKEKGGKVALVTAANHEIASKIAAHLGVFDAVHGSTERLNLKGPNKAEFLTETYGADGFAYMGDTDADLPVWSAAQKIITVKAPRNLRDKAEAMDKDTVHLGSVKVDYTPYIKALRPHQWVKNILIFVPILLAQHLDLTTLFMGLLGFIAFSLVASSVYVINDLLDLDADRAHPRKCKRPFAAGTVPIQHGTAIAAVLLGLGTAVSLCVGPVFLLTLVFYFAATIGYSLYFKRRIIIDICVLAGLYTMRIIAGGVVANVMISVWLLAFSIFFFFALAAIKRQAELVDNAKTGKLAPSGRGYRVTDLPVVSQMSIASAYVSVLILALYINSPTVTSLYANPPALWGICLVLLFWVSWISITTHRGEMHDDPIVFAVKDRISRICGCFVIVFGLLGTIAL</sequence>
<evidence type="ECO:0000256" key="4">
    <source>
        <dbReference type="ARBA" id="ARBA00022989"/>
    </source>
</evidence>
<dbReference type="PANTHER" id="PTHR11048">
    <property type="entry name" value="PRENYLTRANSFERASES"/>
    <property type="match status" value="1"/>
</dbReference>
<evidence type="ECO:0000313" key="7">
    <source>
        <dbReference type="EMBL" id="SLN14079.1"/>
    </source>
</evidence>
<reference evidence="7 8" key="1">
    <citation type="submission" date="2017-03" db="EMBL/GenBank/DDBJ databases">
        <authorList>
            <person name="Afonso C.L."/>
            <person name="Miller P.J."/>
            <person name="Scott M.A."/>
            <person name="Spackman E."/>
            <person name="Goraichik I."/>
            <person name="Dimitrov K.M."/>
            <person name="Suarez D.L."/>
            <person name="Swayne D.E."/>
        </authorList>
    </citation>
    <scope>NUCLEOTIDE SEQUENCE [LARGE SCALE GENOMIC DNA]</scope>
    <source>
        <strain evidence="7 8">CECT 7971</strain>
    </source>
</reference>
<evidence type="ECO:0000313" key="8">
    <source>
        <dbReference type="Proteomes" id="UP000193307"/>
    </source>
</evidence>
<feature type="transmembrane region" description="Helical" evidence="6">
    <location>
        <begin position="460"/>
        <end position="478"/>
    </location>
</feature>
<keyword evidence="4 6" id="KW-1133">Transmembrane helix</keyword>
<feature type="transmembrane region" description="Helical" evidence="6">
    <location>
        <begin position="389"/>
        <end position="410"/>
    </location>
</feature>
<dbReference type="InterPro" id="IPR039653">
    <property type="entry name" value="Prenyltransferase"/>
</dbReference>
<keyword evidence="7" id="KW-0808">Transferase</keyword>
<dbReference type="AlphaFoldDB" id="A0A1Y5RCB6"/>
<feature type="transmembrane region" description="Helical" evidence="6">
    <location>
        <begin position="342"/>
        <end position="360"/>
    </location>
</feature>
<evidence type="ECO:0000256" key="2">
    <source>
        <dbReference type="ARBA" id="ARBA00022475"/>
    </source>
</evidence>
<feature type="transmembrane region" description="Helical" evidence="6">
    <location>
        <begin position="422"/>
        <end position="440"/>
    </location>
</feature>
<dbReference type="InterPro" id="IPR036412">
    <property type="entry name" value="HAD-like_sf"/>
</dbReference>
<evidence type="ECO:0000256" key="1">
    <source>
        <dbReference type="ARBA" id="ARBA00004141"/>
    </source>
</evidence>
<organism evidence="7 8">
    <name type="scientific">Pacificibacter marinus</name>
    <dbReference type="NCBI Taxonomy" id="658057"/>
    <lineage>
        <taxon>Bacteria</taxon>
        <taxon>Pseudomonadati</taxon>
        <taxon>Pseudomonadota</taxon>
        <taxon>Alphaproteobacteria</taxon>
        <taxon>Rhodobacterales</taxon>
        <taxon>Roseobacteraceae</taxon>
        <taxon>Pacificibacter</taxon>
    </lineage>
</organism>
<feature type="transmembrane region" description="Helical" evidence="6">
    <location>
        <begin position="285"/>
        <end position="304"/>
    </location>
</feature>
<gene>
    <name evidence="7" type="ORF">PAM7971_00219</name>
</gene>
<evidence type="ECO:0000256" key="6">
    <source>
        <dbReference type="SAM" id="Phobius"/>
    </source>
</evidence>
<dbReference type="RefSeq" id="WP_244515391.1">
    <property type="nucleotide sequence ID" value="NZ_FNZV01000001.1"/>
</dbReference>
<dbReference type="GO" id="GO:0016765">
    <property type="term" value="F:transferase activity, transferring alkyl or aryl (other than methyl) groups"/>
    <property type="evidence" value="ECO:0007669"/>
    <property type="project" value="InterPro"/>
</dbReference>
<dbReference type="SUPFAM" id="SSF56784">
    <property type="entry name" value="HAD-like"/>
    <property type="match status" value="1"/>
</dbReference>
<accession>A0A1Y5RCB6</accession>
<dbReference type="InterPro" id="IPR023214">
    <property type="entry name" value="HAD_sf"/>
</dbReference>
<dbReference type="InterPro" id="IPR044878">
    <property type="entry name" value="UbiA_sf"/>
</dbReference>
<dbReference type="Gene3D" id="1.10.357.140">
    <property type="entry name" value="UbiA prenyltransferase"/>
    <property type="match status" value="1"/>
</dbReference>
<evidence type="ECO:0000256" key="3">
    <source>
        <dbReference type="ARBA" id="ARBA00022692"/>
    </source>
</evidence>